<accession>A0A1J1J8Q8</accession>
<dbReference type="EMBL" id="CVRI01000070">
    <property type="protein sequence ID" value="CRL07297.1"/>
    <property type="molecule type" value="Genomic_DNA"/>
</dbReference>
<feature type="signal peptide" evidence="1">
    <location>
        <begin position="1"/>
        <end position="21"/>
    </location>
</feature>
<sequence>MANGIMIKFLFMLMMLSSCVPQKLRIPENLVFCYRENFTDYWYPQSLPLLIDIIRKIEASRPTSIDLRHLSARLFHDLRVDGIQRVPFTETEDVTPFVRNSVMSHKNIVLQQVISDVPGDIDYESILTPAELCTLHKLLSCSVEPLERQDELLHCPQEILNTTSLNRNHRKINIRPRDPSVHHRQPHSNFTVSSPNFSRCPIEMGVVFDSYGFAIHPGIIVANIASGLQPQQVKIGEFISEYKLKDPYENLETMEPTDTKKKIAKLITSLSSVDNTYASGLVGDMAEVVLFQGPSGNFTVGFEGMWNDTNFPRMRLLRGNQNGNWHLTDAEIFSGIDGIFMSQQVSSWISRIRRLRLSQIIEMFYLHQGISIPAVETNVKKTFKGRTQHKKPTDDENNEHDFAVSFDSRKIFKKSFHYTQNNNEMLDVDIKYLSRFSIAEDVSSVCHRKKIVEMIDVENLKEETYNFIQILEFVTSNAIMSSERLKLISDQVVEQTMERARQLVESTPQCKNFPLDHKRIAVDLTVIIDGSRNAYENLQFIHSISEMIDLSTFGSYISVIHGESGTFLVNRTNSVSSLFDQLKNSTNLRNPIHLSLSKSLRSLMFQLVNKTNFEKETGVYGALPKVCLVVSQSHRISEVDYTSAQRILTGTMKQFPDLYFVFLSNDIDTFKDMVEDVRIQPENANAIETMERYNFVSASSIQISTFKNSLDTALRSIPKRITSPFCESQEKRTWDDITNRNDFELYLTPNEEIRYRLSSLFMLGAENININFQGTGYGDFTVCMARSHDMLSQECKTVRDIENAWFNTSQPCLKRNADNCPSMYFSIQVDTTYLKCSEADCRFPYNLRIIVKPEGLRCERAGSENVTAKLSLLILSLSIMSFI</sequence>
<protein>
    <submittedName>
        <fullName evidence="2">CLUMA_CG020276, isoform A</fullName>
    </submittedName>
</protein>
<dbReference type="OrthoDB" id="549017at2759"/>
<dbReference type="Proteomes" id="UP000183832">
    <property type="component" value="Unassembled WGS sequence"/>
</dbReference>
<dbReference type="AlphaFoldDB" id="A0A1J1J8Q8"/>
<keyword evidence="1" id="KW-0732">Signal</keyword>
<keyword evidence="3" id="KW-1185">Reference proteome</keyword>
<organism evidence="2 3">
    <name type="scientific">Clunio marinus</name>
    <dbReference type="NCBI Taxonomy" id="568069"/>
    <lineage>
        <taxon>Eukaryota</taxon>
        <taxon>Metazoa</taxon>
        <taxon>Ecdysozoa</taxon>
        <taxon>Arthropoda</taxon>
        <taxon>Hexapoda</taxon>
        <taxon>Insecta</taxon>
        <taxon>Pterygota</taxon>
        <taxon>Neoptera</taxon>
        <taxon>Endopterygota</taxon>
        <taxon>Diptera</taxon>
        <taxon>Nematocera</taxon>
        <taxon>Chironomoidea</taxon>
        <taxon>Chironomidae</taxon>
        <taxon>Clunio</taxon>
    </lineage>
</organism>
<gene>
    <name evidence="2" type="ORF">CLUMA_CG020276</name>
</gene>
<evidence type="ECO:0000313" key="2">
    <source>
        <dbReference type="EMBL" id="CRL07297.1"/>
    </source>
</evidence>
<reference evidence="2 3" key="1">
    <citation type="submission" date="2015-04" db="EMBL/GenBank/DDBJ databases">
        <authorList>
            <person name="Syromyatnikov M.Y."/>
            <person name="Popov V.N."/>
        </authorList>
    </citation>
    <scope>NUCLEOTIDE SEQUENCE [LARGE SCALE GENOMIC DNA]</scope>
</reference>
<evidence type="ECO:0000256" key="1">
    <source>
        <dbReference type="SAM" id="SignalP"/>
    </source>
</evidence>
<proteinExistence type="predicted"/>
<dbReference type="STRING" id="568069.A0A1J1J8Q8"/>
<name>A0A1J1J8Q8_9DIPT</name>
<feature type="chain" id="PRO_5013266843" evidence="1">
    <location>
        <begin position="22"/>
        <end position="883"/>
    </location>
</feature>
<evidence type="ECO:0000313" key="3">
    <source>
        <dbReference type="Proteomes" id="UP000183832"/>
    </source>
</evidence>